<feature type="region of interest" description="Disordered" evidence="1">
    <location>
        <begin position="1"/>
        <end position="25"/>
    </location>
</feature>
<name>A0AAE1DZ82_9GAST</name>
<dbReference type="AlphaFoldDB" id="A0AAE1DZ82"/>
<evidence type="ECO:0000313" key="2">
    <source>
        <dbReference type="EMBL" id="KAK3788461.1"/>
    </source>
</evidence>
<sequence length="169" mass="19136">MKGRKEPNNLPQIPEQRTPQGVHGMRSTSINSVGIILVRDIYTKGQRYACLLRRFKRTASAKPVREEIILVDRGDGLSALPIHTRRRRPVASVHQSTNLAGSLTRSGRLVDADHLCTLTLFKLKAPYDVYRSMVMNIKPPLSFKVGHSESLRFRTLKSKDQTEGIEFLE</sequence>
<reference evidence="2" key="1">
    <citation type="journal article" date="2023" name="G3 (Bethesda)">
        <title>A reference genome for the long-term kleptoplast-retaining sea slug Elysia crispata morphotype clarki.</title>
        <authorList>
            <person name="Eastman K.E."/>
            <person name="Pendleton A.L."/>
            <person name="Shaikh M.A."/>
            <person name="Suttiyut T."/>
            <person name="Ogas R."/>
            <person name="Tomko P."/>
            <person name="Gavelis G."/>
            <person name="Widhalm J.R."/>
            <person name="Wisecaver J.H."/>
        </authorList>
    </citation>
    <scope>NUCLEOTIDE SEQUENCE</scope>
    <source>
        <strain evidence="2">ECLA1</strain>
    </source>
</reference>
<keyword evidence="3" id="KW-1185">Reference proteome</keyword>
<protein>
    <submittedName>
        <fullName evidence="2">Uncharacterized protein</fullName>
    </submittedName>
</protein>
<comment type="caution">
    <text evidence="2">The sequence shown here is derived from an EMBL/GenBank/DDBJ whole genome shotgun (WGS) entry which is preliminary data.</text>
</comment>
<organism evidence="2 3">
    <name type="scientific">Elysia crispata</name>
    <name type="common">lettuce slug</name>
    <dbReference type="NCBI Taxonomy" id="231223"/>
    <lineage>
        <taxon>Eukaryota</taxon>
        <taxon>Metazoa</taxon>
        <taxon>Spiralia</taxon>
        <taxon>Lophotrochozoa</taxon>
        <taxon>Mollusca</taxon>
        <taxon>Gastropoda</taxon>
        <taxon>Heterobranchia</taxon>
        <taxon>Euthyneura</taxon>
        <taxon>Panpulmonata</taxon>
        <taxon>Sacoglossa</taxon>
        <taxon>Placobranchoidea</taxon>
        <taxon>Plakobranchidae</taxon>
        <taxon>Elysia</taxon>
    </lineage>
</organism>
<proteinExistence type="predicted"/>
<feature type="compositionally biased region" description="Polar residues" evidence="1">
    <location>
        <begin position="9"/>
        <end position="19"/>
    </location>
</feature>
<evidence type="ECO:0000313" key="3">
    <source>
        <dbReference type="Proteomes" id="UP001283361"/>
    </source>
</evidence>
<gene>
    <name evidence="2" type="ORF">RRG08_004756</name>
</gene>
<evidence type="ECO:0000256" key="1">
    <source>
        <dbReference type="SAM" id="MobiDB-lite"/>
    </source>
</evidence>
<dbReference type="EMBL" id="JAWDGP010001758">
    <property type="protein sequence ID" value="KAK3788461.1"/>
    <property type="molecule type" value="Genomic_DNA"/>
</dbReference>
<accession>A0AAE1DZ82</accession>
<dbReference type="Proteomes" id="UP001283361">
    <property type="component" value="Unassembled WGS sequence"/>
</dbReference>